<reference evidence="3" key="1">
    <citation type="journal article" date="2014" name="Front. Microbiol.">
        <title>High frequency of phylogenetically diverse reductive dehalogenase-homologous genes in deep subseafloor sedimentary metagenomes.</title>
        <authorList>
            <person name="Kawai M."/>
            <person name="Futagami T."/>
            <person name="Toyoda A."/>
            <person name="Takaki Y."/>
            <person name="Nishi S."/>
            <person name="Hori S."/>
            <person name="Arai W."/>
            <person name="Tsubouchi T."/>
            <person name="Morono Y."/>
            <person name="Uchiyama I."/>
            <person name="Ito T."/>
            <person name="Fujiyama A."/>
            <person name="Inagaki F."/>
            <person name="Takami H."/>
        </authorList>
    </citation>
    <scope>NUCLEOTIDE SEQUENCE</scope>
    <source>
        <strain evidence="3">Expedition CK06-06</strain>
    </source>
</reference>
<dbReference type="GO" id="GO:0005886">
    <property type="term" value="C:plasma membrane"/>
    <property type="evidence" value="ECO:0007669"/>
    <property type="project" value="TreeGrafter"/>
</dbReference>
<feature type="domain" description="Major facilitator superfamily (MFS) profile" evidence="2">
    <location>
        <begin position="1"/>
        <end position="168"/>
    </location>
</feature>
<dbReference type="SUPFAM" id="SSF103473">
    <property type="entry name" value="MFS general substrate transporter"/>
    <property type="match status" value="1"/>
</dbReference>
<comment type="caution">
    <text evidence="3">The sequence shown here is derived from an EMBL/GenBank/DDBJ whole genome shotgun (WGS) entry which is preliminary data.</text>
</comment>
<keyword evidence="1" id="KW-1133">Transmembrane helix</keyword>
<evidence type="ECO:0000313" key="3">
    <source>
        <dbReference type="EMBL" id="GAH72229.1"/>
    </source>
</evidence>
<feature type="transmembrane region" description="Helical" evidence="1">
    <location>
        <begin position="113"/>
        <end position="134"/>
    </location>
</feature>
<feature type="transmembrane region" description="Helical" evidence="1">
    <location>
        <begin position="28"/>
        <end position="46"/>
    </location>
</feature>
<organism evidence="3">
    <name type="scientific">marine sediment metagenome</name>
    <dbReference type="NCBI Taxonomy" id="412755"/>
    <lineage>
        <taxon>unclassified sequences</taxon>
        <taxon>metagenomes</taxon>
        <taxon>ecological metagenomes</taxon>
    </lineage>
</organism>
<accession>X1J1I5</accession>
<dbReference type="PANTHER" id="PTHR43129">
    <property type="entry name" value="FOSMIDOMYCIN RESISTANCE PROTEIN"/>
    <property type="match status" value="1"/>
</dbReference>
<gene>
    <name evidence="3" type="ORF">S03H2_55124</name>
</gene>
<feature type="transmembrane region" description="Helical" evidence="1">
    <location>
        <begin position="6"/>
        <end position="23"/>
    </location>
</feature>
<dbReference type="EMBL" id="BARU01035192">
    <property type="protein sequence ID" value="GAH72229.1"/>
    <property type="molecule type" value="Genomic_DNA"/>
</dbReference>
<dbReference type="AlphaFoldDB" id="X1J1I5"/>
<keyword evidence="1" id="KW-0472">Membrane</keyword>
<evidence type="ECO:0000259" key="2">
    <source>
        <dbReference type="PROSITE" id="PS50850"/>
    </source>
</evidence>
<feature type="transmembrane region" description="Helical" evidence="1">
    <location>
        <begin position="76"/>
        <end position="101"/>
    </location>
</feature>
<dbReference type="InterPro" id="IPR020846">
    <property type="entry name" value="MFS_dom"/>
</dbReference>
<proteinExistence type="predicted"/>
<dbReference type="GO" id="GO:0022857">
    <property type="term" value="F:transmembrane transporter activity"/>
    <property type="evidence" value="ECO:0007669"/>
    <property type="project" value="InterPro"/>
</dbReference>
<sequence length="168" mass="17842">MIGGSASYFLSPVIAAAIAAAWGWRSPFIGLAIPAIGFGILFYLLLGRRVAVKEAEPGTIDSHKQAPSTLGHLHRLAPFLTLSTFTLALVISIISFIPLFLVDHLGISKEMAAASIALIYSSGFWAGILGGYLSDHLGRIPVILVTCFVAGPVIYLLNLVSPGWSSRH</sequence>
<feature type="transmembrane region" description="Helical" evidence="1">
    <location>
        <begin position="140"/>
        <end position="160"/>
    </location>
</feature>
<dbReference type="Gene3D" id="1.20.1250.20">
    <property type="entry name" value="MFS general substrate transporter like domains"/>
    <property type="match status" value="1"/>
</dbReference>
<dbReference type="PROSITE" id="PS50850">
    <property type="entry name" value="MFS"/>
    <property type="match status" value="1"/>
</dbReference>
<dbReference type="InterPro" id="IPR036259">
    <property type="entry name" value="MFS_trans_sf"/>
</dbReference>
<dbReference type="Pfam" id="PF07690">
    <property type="entry name" value="MFS_1"/>
    <property type="match status" value="1"/>
</dbReference>
<dbReference type="InterPro" id="IPR011701">
    <property type="entry name" value="MFS"/>
</dbReference>
<evidence type="ECO:0000256" key="1">
    <source>
        <dbReference type="SAM" id="Phobius"/>
    </source>
</evidence>
<name>X1J1I5_9ZZZZ</name>
<protein>
    <recommendedName>
        <fullName evidence="2">Major facilitator superfamily (MFS) profile domain-containing protein</fullName>
    </recommendedName>
</protein>
<keyword evidence="1" id="KW-0812">Transmembrane</keyword>
<dbReference type="PANTHER" id="PTHR43129:SF1">
    <property type="entry name" value="FOSMIDOMYCIN RESISTANCE PROTEIN"/>
    <property type="match status" value="1"/>
</dbReference>